<dbReference type="PRINTS" id="PR01415">
    <property type="entry name" value="ANKYRIN"/>
</dbReference>
<dbReference type="Gene3D" id="1.25.40.20">
    <property type="entry name" value="Ankyrin repeat-containing domain"/>
    <property type="match status" value="1"/>
</dbReference>
<evidence type="ECO:0000313" key="4">
    <source>
        <dbReference type="EMBL" id="KAJ3220509.1"/>
    </source>
</evidence>
<gene>
    <name evidence="4" type="ORF">HK099_004247</name>
</gene>
<proteinExistence type="predicted"/>
<evidence type="ECO:0000256" key="2">
    <source>
        <dbReference type="ARBA" id="ARBA00023043"/>
    </source>
</evidence>
<dbReference type="GO" id="GO:0045944">
    <property type="term" value="P:positive regulation of transcription by RNA polymerase II"/>
    <property type="evidence" value="ECO:0007669"/>
    <property type="project" value="TreeGrafter"/>
</dbReference>
<dbReference type="Pfam" id="PF12796">
    <property type="entry name" value="Ank_2"/>
    <property type="match status" value="1"/>
</dbReference>
<dbReference type="Proteomes" id="UP001211065">
    <property type="component" value="Unassembled WGS sequence"/>
</dbReference>
<dbReference type="PROSITE" id="PS50088">
    <property type="entry name" value="ANK_REPEAT"/>
    <property type="match status" value="4"/>
</dbReference>
<comment type="caution">
    <text evidence="4">The sequence shown here is derived from an EMBL/GenBank/DDBJ whole genome shotgun (WGS) entry which is preliminary data.</text>
</comment>
<sequence length="221" mass="24306">MTKAYEGFIHKFAFEGNVQSIKTLVEAEQNCINSKDEDKRTPLHSACSGGKSNVVEYLISMKVEVDAKDDADWTPLLIAASVGNLEIVEMLVKAGADINHQNEQGNTPLHYSCSKNRYEVVEYLLNSKADLGASNKLGQLPIHRAASLVGLLLDKGSKLNAKDNVWNTPLHLACESGFGETAKFLIERGADVEIQNKEKNTCFDVIGDNNLKKHLMLFVNG</sequence>
<dbReference type="GO" id="GO:0000976">
    <property type="term" value="F:transcription cis-regulatory region binding"/>
    <property type="evidence" value="ECO:0007669"/>
    <property type="project" value="TreeGrafter"/>
</dbReference>
<dbReference type="EMBL" id="JADGJW010000296">
    <property type="protein sequence ID" value="KAJ3220509.1"/>
    <property type="molecule type" value="Genomic_DNA"/>
</dbReference>
<protein>
    <recommendedName>
        <fullName evidence="6">26S proteasome non-ATPase regulatory subunit 10</fullName>
    </recommendedName>
</protein>
<dbReference type="Pfam" id="PF00023">
    <property type="entry name" value="Ank"/>
    <property type="match status" value="2"/>
</dbReference>
<evidence type="ECO:0000313" key="5">
    <source>
        <dbReference type="Proteomes" id="UP001211065"/>
    </source>
</evidence>
<dbReference type="PANTHER" id="PTHR24193:SF121">
    <property type="entry name" value="ADA2A-CONTAINING COMPLEX COMPONENT 3, ISOFORM D"/>
    <property type="match status" value="1"/>
</dbReference>
<evidence type="ECO:0008006" key="6">
    <source>
        <dbReference type="Google" id="ProtNLM"/>
    </source>
</evidence>
<feature type="repeat" description="ANK" evidence="3">
    <location>
        <begin position="104"/>
        <end position="136"/>
    </location>
</feature>
<evidence type="ECO:0000256" key="1">
    <source>
        <dbReference type="ARBA" id="ARBA00022737"/>
    </source>
</evidence>
<name>A0AAD5U0G5_9FUNG</name>
<reference evidence="4" key="1">
    <citation type="submission" date="2020-05" db="EMBL/GenBank/DDBJ databases">
        <title>Phylogenomic resolution of chytrid fungi.</title>
        <authorList>
            <person name="Stajich J.E."/>
            <person name="Amses K."/>
            <person name="Simmons R."/>
            <person name="Seto K."/>
            <person name="Myers J."/>
            <person name="Bonds A."/>
            <person name="Quandt C.A."/>
            <person name="Barry K."/>
            <person name="Liu P."/>
            <person name="Grigoriev I."/>
            <person name="Longcore J.E."/>
            <person name="James T.Y."/>
        </authorList>
    </citation>
    <scope>NUCLEOTIDE SEQUENCE</scope>
    <source>
        <strain evidence="4">JEL0476</strain>
    </source>
</reference>
<dbReference type="AlphaFoldDB" id="A0AAD5U0G5"/>
<dbReference type="PANTHER" id="PTHR24193">
    <property type="entry name" value="ANKYRIN REPEAT PROTEIN"/>
    <property type="match status" value="1"/>
</dbReference>
<organism evidence="4 5">
    <name type="scientific">Clydaea vesicula</name>
    <dbReference type="NCBI Taxonomy" id="447962"/>
    <lineage>
        <taxon>Eukaryota</taxon>
        <taxon>Fungi</taxon>
        <taxon>Fungi incertae sedis</taxon>
        <taxon>Chytridiomycota</taxon>
        <taxon>Chytridiomycota incertae sedis</taxon>
        <taxon>Chytridiomycetes</taxon>
        <taxon>Lobulomycetales</taxon>
        <taxon>Lobulomycetaceae</taxon>
        <taxon>Clydaea</taxon>
    </lineage>
</organism>
<feature type="repeat" description="ANK" evidence="3">
    <location>
        <begin position="165"/>
        <end position="197"/>
    </location>
</feature>
<dbReference type="InterPro" id="IPR050663">
    <property type="entry name" value="Ankyrin-SOCS_Box"/>
</dbReference>
<dbReference type="InterPro" id="IPR036770">
    <property type="entry name" value="Ankyrin_rpt-contain_sf"/>
</dbReference>
<dbReference type="GO" id="GO:0005634">
    <property type="term" value="C:nucleus"/>
    <property type="evidence" value="ECO:0007669"/>
    <property type="project" value="TreeGrafter"/>
</dbReference>
<keyword evidence="1" id="KW-0677">Repeat</keyword>
<keyword evidence="5" id="KW-1185">Reference proteome</keyword>
<dbReference type="PROSITE" id="PS50297">
    <property type="entry name" value="ANK_REP_REGION"/>
    <property type="match status" value="4"/>
</dbReference>
<accession>A0AAD5U0G5</accession>
<dbReference type="InterPro" id="IPR002110">
    <property type="entry name" value="Ankyrin_rpt"/>
</dbReference>
<dbReference type="SUPFAM" id="SSF48403">
    <property type="entry name" value="Ankyrin repeat"/>
    <property type="match status" value="1"/>
</dbReference>
<keyword evidence="2 3" id="KW-0040">ANK repeat</keyword>
<dbReference type="SMART" id="SM00248">
    <property type="entry name" value="ANK"/>
    <property type="match status" value="5"/>
</dbReference>
<feature type="repeat" description="ANK" evidence="3">
    <location>
        <begin position="38"/>
        <end position="70"/>
    </location>
</feature>
<feature type="repeat" description="ANK" evidence="3">
    <location>
        <begin position="71"/>
        <end position="103"/>
    </location>
</feature>
<evidence type="ECO:0000256" key="3">
    <source>
        <dbReference type="PROSITE-ProRule" id="PRU00023"/>
    </source>
</evidence>